<evidence type="ECO:0000259" key="1">
    <source>
        <dbReference type="PROSITE" id="PS50943"/>
    </source>
</evidence>
<proteinExistence type="predicted"/>
<dbReference type="InterPro" id="IPR043917">
    <property type="entry name" value="DUF5753"/>
</dbReference>
<dbReference type="InterPro" id="IPR010982">
    <property type="entry name" value="Lambda_DNA-bd_dom_sf"/>
</dbReference>
<evidence type="ECO:0000313" key="3">
    <source>
        <dbReference type="Proteomes" id="UP000552097"/>
    </source>
</evidence>
<name>A0A7W9HMM3_9PSEU</name>
<dbReference type="InterPro" id="IPR001387">
    <property type="entry name" value="Cro/C1-type_HTH"/>
</dbReference>
<dbReference type="SMART" id="SM00530">
    <property type="entry name" value="HTH_XRE"/>
    <property type="match status" value="1"/>
</dbReference>
<comment type="caution">
    <text evidence="2">The sequence shown here is derived from an EMBL/GenBank/DDBJ whole genome shotgun (WGS) entry which is preliminary data.</text>
</comment>
<dbReference type="EMBL" id="JACHMO010000001">
    <property type="protein sequence ID" value="MBB5805057.1"/>
    <property type="molecule type" value="Genomic_DNA"/>
</dbReference>
<keyword evidence="3" id="KW-1185">Reference proteome</keyword>
<dbReference type="Pfam" id="PF13560">
    <property type="entry name" value="HTH_31"/>
    <property type="match status" value="1"/>
</dbReference>
<dbReference type="GO" id="GO:0003677">
    <property type="term" value="F:DNA binding"/>
    <property type="evidence" value="ECO:0007669"/>
    <property type="project" value="InterPro"/>
</dbReference>
<dbReference type="AlphaFoldDB" id="A0A7W9HMM3"/>
<dbReference type="Proteomes" id="UP000552097">
    <property type="component" value="Unassembled WGS sequence"/>
</dbReference>
<dbReference type="PROSITE" id="PS50943">
    <property type="entry name" value="HTH_CROC1"/>
    <property type="match status" value="1"/>
</dbReference>
<accession>A0A7W9HMM3</accession>
<organism evidence="2 3">
    <name type="scientific">Saccharothrix ecbatanensis</name>
    <dbReference type="NCBI Taxonomy" id="1105145"/>
    <lineage>
        <taxon>Bacteria</taxon>
        <taxon>Bacillati</taxon>
        <taxon>Actinomycetota</taxon>
        <taxon>Actinomycetes</taxon>
        <taxon>Pseudonocardiales</taxon>
        <taxon>Pseudonocardiaceae</taxon>
        <taxon>Saccharothrix</taxon>
    </lineage>
</organism>
<evidence type="ECO:0000313" key="2">
    <source>
        <dbReference type="EMBL" id="MBB5805057.1"/>
    </source>
</evidence>
<reference evidence="2 3" key="1">
    <citation type="submission" date="2020-08" db="EMBL/GenBank/DDBJ databases">
        <title>Sequencing the genomes of 1000 actinobacteria strains.</title>
        <authorList>
            <person name="Klenk H.-P."/>
        </authorList>
    </citation>
    <scope>NUCLEOTIDE SEQUENCE [LARGE SCALE GENOMIC DNA]</scope>
    <source>
        <strain evidence="2 3">DSM 45486</strain>
    </source>
</reference>
<sequence length="312" mass="34688">MDDVALRRCRRATDCALPQGLEVTEWEGKRMARGSSPTLRKRRLVSELRRLREAAGLTIDEVGERLECSASKISRIETGRVGVTPRDARDLLAVYGADPVTLEELVQLAREARRKAWWDEFGDIAPGRYVGFEADAESARTYQGLMVPGLLQCEAYTRALIREVLPDAAPAEVDRRVELRKARQALLVEDDPLRLHVVIDEAALRRLVGGREVMAEQLRRLGEVGELPNITLQVVSFESGGHAAMDGPFVILTFPEHLDPDVVYIESTHGDVYLEQQSDVVRYADMFARLCAESLDPAASSALIGRVARELG</sequence>
<dbReference type="SUPFAM" id="SSF47413">
    <property type="entry name" value="lambda repressor-like DNA-binding domains"/>
    <property type="match status" value="1"/>
</dbReference>
<dbReference type="Gene3D" id="1.10.260.40">
    <property type="entry name" value="lambda repressor-like DNA-binding domains"/>
    <property type="match status" value="1"/>
</dbReference>
<feature type="domain" description="HTH cro/C1-type" evidence="1">
    <location>
        <begin position="48"/>
        <end position="102"/>
    </location>
</feature>
<dbReference type="Pfam" id="PF19054">
    <property type="entry name" value="DUF5753"/>
    <property type="match status" value="1"/>
</dbReference>
<dbReference type="CDD" id="cd00093">
    <property type="entry name" value="HTH_XRE"/>
    <property type="match status" value="1"/>
</dbReference>
<gene>
    <name evidence="2" type="ORF">F4560_004825</name>
</gene>
<protein>
    <submittedName>
        <fullName evidence="2">Transcriptional regulator with XRE-family HTH domain</fullName>
    </submittedName>
</protein>